<dbReference type="InterPro" id="IPR016032">
    <property type="entry name" value="Sig_transdc_resp-reg_C-effctor"/>
</dbReference>
<protein>
    <recommendedName>
        <fullName evidence="1">HTH luxR-type domain-containing protein</fullName>
    </recommendedName>
</protein>
<evidence type="ECO:0000259" key="1">
    <source>
        <dbReference type="PROSITE" id="PS50043"/>
    </source>
</evidence>
<reference evidence="2 3" key="1">
    <citation type="submission" date="2020-01" db="EMBL/GenBank/DDBJ databases">
        <authorList>
            <person name="Chen J."/>
            <person name="Zhu S."/>
            <person name="Yang J."/>
        </authorList>
    </citation>
    <scope>NUCLEOTIDE SEQUENCE [LARGE SCALE GENOMIC DNA]</scope>
    <source>
        <strain evidence="2 3">345S023</strain>
    </source>
</reference>
<dbReference type="InterPro" id="IPR036388">
    <property type="entry name" value="WH-like_DNA-bd_sf"/>
</dbReference>
<dbReference type="AlphaFoldDB" id="A0A7X5LHZ3"/>
<dbReference type="SMART" id="SM00421">
    <property type="entry name" value="HTH_LUXR"/>
    <property type="match status" value="1"/>
</dbReference>
<keyword evidence="3" id="KW-1185">Reference proteome</keyword>
<feature type="domain" description="HTH luxR-type" evidence="1">
    <location>
        <begin position="302"/>
        <end position="367"/>
    </location>
</feature>
<dbReference type="Proteomes" id="UP000470213">
    <property type="component" value="Unassembled WGS sequence"/>
</dbReference>
<dbReference type="GO" id="GO:0003677">
    <property type="term" value="F:DNA binding"/>
    <property type="evidence" value="ECO:0007669"/>
    <property type="project" value="InterPro"/>
</dbReference>
<sequence length="368" mass="42107">MENRSLSLLIGKIYDRGIRGDWLDVLEDIMLLSKSNKIFYIVRASNCLKPIIYEFITGFDYDRNVLESYINNIEKDPWYQIAKLSLQGDLLRYSELLPVSSFSASQIYKDVFIPMRTHHCIGGVLLRNENYEATFAINRGAEDPPYSDDDFEFLELIMPHLSRALAISLELQTYKNIATIAEGISRNSSKAIILCDKAANILQLNSRASTLLTQSGYFSSNKKSLNLNIDYIDRKLNDIIANNAIFSGDNVRCRQVLLLNVIQHETLLIEVTPLMRKYTDLGENLDCCLVAITAEMNLDWNSFQSEFSLTEKELQVTQLVYSKKRVSDIAQLLTIKENTVRTHLQNIYSKVRVSTQSELIVTLNLFSR</sequence>
<dbReference type="PRINTS" id="PR00038">
    <property type="entry name" value="HTHLUXR"/>
</dbReference>
<evidence type="ECO:0000313" key="2">
    <source>
        <dbReference type="EMBL" id="NDV89705.1"/>
    </source>
</evidence>
<dbReference type="Gene3D" id="1.10.10.10">
    <property type="entry name" value="Winged helix-like DNA-binding domain superfamily/Winged helix DNA-binding domain"/>
    <property type="match status" value="1"/>
</dbReference>
<dbReference type="EMBL" id="JAAAWN010000001">
    <property type="protein sequence ID" value="NDV89705.1"/>
    <property type="molecule type" value="Genomic_DNA"/>
</dbReference>
<organism evidence="2 3">
    <name type="scientific">Alteromonas profundi</name>
    <dbReference type="NCBI Taxonomy" id="2696062"/>
    <lineage>
        <taxon>Bacteria</taxon>
        <taxon>Pseudomonadati</taxon>
        <taxon>Pseudomonadota</taxon>
        <taxon>Gammaproteobacteria</taxon>
        <taxon>Alteromonadales</taxon>
        <taxon>Alteromonadaceae</taxon>
        <taxon>Alteromonas/Salinimonas group</taxon>
        <taxon>Alteromonas</taxon>
    </lineage>
</organism>
<dbReference type="RefSeq" id="WP_163083302.1">
    <property type="nucleotide sequence ID" value="NZ_JAAAWN010000001.1"/>
</dbReference>
<gene>
    <name evidence="2" type="ORF">GTH32_00645</name>
</gene>
<comment type="caution">
    <text evidence="2">The sequence shown here is derived from an EMBL/GenBank/DDBJ whole genome shotgun (WGS) entry which is preliminary data.</text>
</comment>
<evidence type="ECO:0000313" key="3">
    <source>
        <dbReference type="Proteomes" id="UP000470213"/>
    </source>
</evidence>
<proteinExistence type="predicted"/>
<dbReference type="CDD" id="cd06170">
    <property type="entry name" value="LuxR_C_like"/>
    <property type="match status" value="1"/>
</dbReference>
<name>A0A7X5LHZ3_9ALTE</name>
<dbReference type="Pfam" id="PF00196">
    <property type="entry name" value="GerE"/>
    <property type="match status" value="1"/>
</dbReference>
<accession>A0A7X5LHZ3</accession>
<dbReference type="PROSITE" id="PS50043">
    <property type="entry name" value="HTH_LUXR_2"/>
    <property type="match status" value="1"/>
</dbReference>
<dbReference type="GO" id="GO:0006355">
    <property type="term" value="P:regulation of DNA-templated transcription"/>
    <property type="evidence" value="ECO:0007669"/>
    <property type="project" value="InterPro"/>
</dbReference>
<dbReference type="SUPFAM" id="SSF46894">
    <property type="entry name" value="C-terminal effector domain of the bipartite response regulators"/>
    <property type="match status" value="1"/>
</dbReference>
<dbReference type="InterPro" id="IPR000792">
    <property type="entry name" value="Tscrpt_reg_LuxR_C"/>
</dbReference>